<dbReference type="InterPro" id="IPR042070">
    <property type="entry name" value="PucR_C-HTH_sf"/>
</dbReference>
<dbReference type="InterPro" id="IPR051448">
    <property type="entry name" value="CdaR-like_regulators"/>
</dbReference>
<dbReference type="Proteomes" id="UP001140076">
    <property type="component" value="Unassembled WGS sequence"/>
</dbReference>
<evidence type="ECO:0000259" key="3">
    <source>
        <dbReference type="Pfam" id="PF13556"/>
    </source>
</evidence>
<comment type="caution">
    <text evidence="4">The sequence shown here is derived from an EMBL/GenBank/DDBJ whole genome shotgun (WGS) entry which is preliminary data.</text>
</comment>
<dbReference type="EMBL" id="JAJAQC010000041">
    <property type="protein sequence ID" value="MDA0566733.1"/>
    <property type="molecule type" value="Genomic_DNA"/>
</dbReference>
<dbReference type="RefSeq" id="WP_270073991.1">
    <property type="nucleotide sequence ID" value="NZ_JAJAQC010000041.1"/>
</dbReference>
<accession>A0A9X3NQW9</accession>
<dbReference type="Pfam" id="PF07905">
    <property type="entry name" value="PucR"/>
    <property type="match status" value="1"/>
</dbReference>
<feature type="compositionally biased region" description="Low complexity" evidence="1">
    <location>
        <begin position="371"/>
        <end position="381"/>
    </location>
</feature>
<sequence>MRISDLVAVPHLKLRLLGGGEPADRAVSGVATTDLLHPERYLSGGELVLTGMMWRRRPEDSAEFVRALAGAGAACVGAGTALGEVPPDLVAACAEHGLPLVEVPAETSFAAVTEEVRRALDAERDDGAARTRERHRRLLAELAGGADLPGVFAAAAAQARLACWVVSTTGRLLASGGPALGERERLRVAAQTPVRPGTRTLDLAAAEGAPARRLTVLPVRTREWHPLAGWLLVCEGDPARWPADVRESVDHLAAIAALARNRVEQRAADAARHLEGLPRLLAAQRFEEVAALLRVAGPPDEKERARTPHAVVEAALLPAPAEPDLARRVLAELLAAWPGAAVTGADPAFAVVPVAEDAPRADTGGAGEPGHPGAAPAPGGPDRLRRHLAEGAAALESRLLDHRLAAGVSAAVTGVADLRGAAAEARHARRLAEMRPGRAVVATGAELDSHELLLSAVPEEVRAAYRDRLLGPLLAYDRAHRSDLLATLERFLRYSGSWQRCASAMHIHVNTLRYRIGRIEELTGRDLSSLEHRVDLFLALRLHR</sequence>
<dbReference type="PANTHER" id="PTHR33744">
    <property type="entry name" value="CARBOHYDRATE DIACID REGULATOR"/>
    <property type="match status" value="1"/>
</dbReference>
<evidence type="ECO:0000313" key="4">
    <source>
        <dbReference type="EMBL" id="MDA0566733.1"/>
    </source>
</evidence>
<dbReference type="AlphaFoldDB" id="A0A9X3NQW9"/>
<protein>
    <submittedName>
        <fullName evidence="4">PucR family transcriptional regulator ligand-binding domain-containing protein</fullName>
    </submittedName>
</protein>
<feature type="region of interest" description="Disordered" evidence="1">
    <location>
        <begin position="359"/>
        <end position="384"/>
    </location>
</feature>
<dbReference type="Pfam" id="PF13556">
    <property type="entry name" value="HTH_30"/>
    <property type="match status" value="1"/>
</dbReference>
<dbReference type="InterPro" id="IPR025736">
    <property type="entry name" value="PucR_C-HTH_dom"/>
</dbReference>
<evidence type="ECO:0000259" key="2">
    <source>
        <dbReference type="Pfam" id="PF07905"/>
    </source>
</evidence>
<dbReference type="InterPro" id="IPR012914">
    <property type="entry name" value="PucR_dom"/>
</dbReference>
<evidence type="ECO:0000313" key="5">
    <source>
        <dbReference type="Proteomes" id="UP001140076"/>
    </source>
</evidence>
<dbReference type="Gene3D" id="1.10.10.2840">
    <property type="entry name" value="PucR C-terminal helix-turn-helix domain"/>
    <property type="match status" value="1"/>
</dbReference>
<gene>
    <name evidence="4" type="ORF">LG943_20815</name>
</gene>
<reference evidence="4" key="1">
    <citation type="submission" date="2021-10" db="EMBL/GenBank/DDBJ databases">
        <title>Streptomonospora sp. nov., isolated from mangrove soil.</title>
        <authorList>
            <person name="Chen X."/>
            <person name="Ge X."/>
            <person name="Liu W."/>
        </authorList>
    </citation>
    <scope>NUCLEOTIDE SEQUENCE</scope>
    <source>
        <strain evidence="4">S1-112</strain>
    </source>
</reference>
<name>A0A9X3NQW9_9ACTN</name>
<proteinExistence type="predicted"/>
<keyword evidence="5" id="KW-1185">Reference proteome</keyword>
<evidence type="ECO:0000256" key="1">
    <source>
        <dbReference type="SAM" id="MobiDB-lite"/>
    </source>
</evidence>
<dbReference type="PANTHER" id="PTHR33744:SF17">
    <property type="entry name" value="CONSERVED PROTEIN"/>
    <property type="match status" value="1"/>
</dbReference>
<organism evidence="4 5">
    <name type="scientific">Streptomonospora mangrovi</name>
    <dbReference type="NCBI Taxonomy" id="2883123"/>
    <lineage>
        <taxon>Bacteria</taxon>
        <taxon>Bacillati</taxon>
        <taxon>Actinomycetota</taxon>
        <taxon>Actinomycetes</taxon>
        <taxon>Streptosporangiales</taxon>
        <taxon>Nocardiopsidaceae</taxon>
        <taxon>Streptomonospora</taxon>
    </lineage>
</organism>
<feature type="domain" description="PucR C-terminal helix-turn-helix" evidence="3">
    <location>
        <begin position="484"/>
        <end position="542"/>
    </location>
</feature>
<feature type="domain" description="Purine catabolism PurC-like" evidence="2">
    <location>
        <begin position="5"/>
        <end position="119"/>
    </location>
</feature>